<keyword evidence="2" id="KW-1185">Reference proteome</keyword>
<dbReference type="RefSeq" id="WP_315625104.1">
    <property type="nucleotide sequence ID" value="NZ_JAUHMF010000002.1"/>
</dbReference>
<dbReference type="EMBL" id="JAUHMF010000002">
    <property type="protein sequence ID" value="MDT8898445.1"/>
    <property type="molecule type" value="Genomic_DNA"/>
</dbReference>
<organism evidence="1 2">
    <name type="scientific">Thermanaerothrix solaris</name>
    <dbReference type="NCBI Taxonomy" id="3058434"/>
    <lineage>
        <taxon>Bacteria</taxon>
        <taxon>Bacillati</taxon>
        <taxon>Chloroflexota</taxon>
        <taxon>Anaerolineae</taxon>
        <taxon>Anaerolineales</taxon>
        <taxon>Anaerolineaceae</taxon>
        <taxon>Thermanaerothrix</taxon>
    </lineage>
</organism>
<name>A0ABU3NNN2_9CHLR</name>
<comment type="caution">
    <text evidence="1">The sequence shown here is derived from an EMBL/GenBank/DDBJ whole genome shotgun (WGS) entry which is preliminary data.</text>
</comment>
<sequence length="244" mass="28010">MVTEESGQPRQREPVLALRALAIQQLPLTLAVPYKGLILEQTLQPRVVGDDGVIFPPPKLLLCAAIYQTAYLHSRFLPATVRGYAQWLTTERCELHLSNLRFLATPWRPRREQRVQPEEHLAVTVWVNRIPFQALLTDLGIHGVGLLFDSWVETPPANLARGLKFDVTLPLASQHAITVAAELVHVRRYQEHLWQTGARLFPTLEQERWLDHYVAERRVEIYSELEQRARELRDVAQSSGLFFS</sequence>
<evidence type="ECO:0000313" key="2">
    <source>
        <dbReference type="Proteomes" id="UP001254165"/>
    </source>
</evidence>
<evidence type="ECO:0000313" key="1">
    <source>
        <dbReference type="EMBL" id="MDT8898445.1"/>
    </source>
</evidence>
<reference evidence="1 2" key="1">
    <citation type="submission" date="2023-07" db="EMBL/GenBank/DDBJ databases">
        <title>Novel species of Thermanaerothrix with wide hydrolytic capabilities.</title>
        <authorList>
            <person name="Zayulina K.S."/>
            <person name="Podosokorskaya O.A."/>
            <person name="Elcheninov A.G."/>
        </authorList>
    </citation>
    <scope>NUCLEOTIDE SEQUENCE [LARGE SCALE GENOMIC DNA]</scope>
    <source>
        <strain evidence="1 2">4228-RoL</strain>
    </source>
</reference>
<proteinExistence type="predicted"/>
<evidence type="ECO:0008006" key="3">
    <source>
        <dbReference type="Google" id="ProtNLM"/>
    </source>
</evidence>
<gene>
    <name evidence="1" type="ORF">QYE77_09210</name>
</gene>
<dbReference type="Proteomes" id="UP001254165">
    <property type="component" value="Unassembled WGS sequence"/>
</dbReference>
<protein>
    <recommendedName>
        <fullName evidence="3">PilZ domain-containing protein</fullName>
    </recommendedName>
</protein>
<accession>A0ABU3NNN2</accession>